<keyword evidence="1" id="KW-0812">Transmembrane</keyword>
<protein>
    <submittedName>
        <fullName evidence="2">Uncharacterized protein</fullName>
    </submittedName>
</protein>
<organism evidence="2 3">
    <name type="scientific">Candidatus Enterococcus palustris</name>
    <dbReference type="NCBI Taxonomy" id="1834189"/>
    <lineage>
        <taxon>Bacteria</taxon>
        <taxon>Bacillati</taxon>
        <taxon>Bacillota</taxon>
        <taxon>Bacilli</taxon>
        <taxon>Lactobacillales</taxon>
        <taxon>Enterococcaceae</taxon>
        <taxon>Enterococcus</taxon>
    </lineage>
</organism>
<dbReference type="EMBL" id="CP147244">
    <property type="protein sequence ID" value="WYJ99774.1"/>
    <property type="molecule type" value="Genomic_DNA"/>
</dbReference>
<gene>
    <name evidence="2" type="ORF">A5821_000851</name>
</gene>
<name>A0AAQ3W6M0_9ENTE</name>
<dbReference type="AlphaFoldDB" id="A0AAQ3W6M0"/>
<feature type="transmembrane region" description="Helical" evidence="1">
    <location>
        <begin position="6"/>
        <end position="26"/>
    </location>
</feature>
<keyword evidence="1" id="KW-1133">Transmembrane helix</keyword>
<keyword evidence="3" id="KW-1185">Reference proteome</keyword>
<evidence type="ECO:0000313" key="2">
    <source>
        <dbReference type="EMBL" id="WYJ99774.1"/>
    </source>
</evidence>
<accession>A0AAQ3W6M0</accession>
<dbReference type="RefSeq" id="WP_086313375.1">
    <property type="nucleotide sequence ID" value="NZ_CP147244.1"/>
</dbReference>
<reference evidence="2 3" key="2">
    <citation type="submission" date="2024-03" db="EMBL/GenBank/DDBJ databases">
        <title>The Genome Sequence of Enterococcus sp. DIV0205d.</title>
        <authorList>
            <consortium name="The Broad Institute Genomics Platform"/>
            <consortium name="The Broad Institute Microbial Omics Core"/>
            <consortium name="The Broad Institute Genomic Center for Infectious Diseases"/>
            <person name="Earl A."/>
            <person name="Manson A."/>
            <person name="Gilmore M."/>
            <person name="Schwartman J."/>
            <person name="Shea T."/>
            <person name="Abouelleil A."/>
            <person name="Cao P."/>
            <person name="Chapman S."/>
            <person name="Cusick C."/>
            <person name="Young S."/>
            <person name="Neafsey D."/>
            <person name="Nusbaum C."/>
            <person name="Birren B."/>
        </authorList>
    </citation>
    <scope>NUCLEOTIDE SEQUENCE [LARGE SCALE GENOMIC DNA]</scope>
    <source>
        <strain evidence="2 3">7F3_DIV0205</strain>
    </source>
</reference>
<dbReference type="Proteomes" id="UP000194948">
    <property type="component" value="Chromosome"/>
</dbReference>
<proteinExistence type="predicted"/>
<evidence type="ECO:0000256" key="1">
    <source>
        <dbReference type="SAM" id="Phobius"/>
    </source>
</evidence>
<keyword evidence="1" id="KW-0472">Membrane</keyword>
<evidence type="ECO:0000313" key="3">
    <source>
        <dbReference type="Proteomes" id="UP000194948"/>
    </source>
</evidence>
<sequence length="156" mass="17883">MSKMKIKAISLVVIVVILGIGGKLYMDEQEKIREERNMAIKNVQVEASKYIIENYVGIKKIEWHGWSVSKGPLSILTSMTVNDYPMGEDGDGLFSYSAGGEKYIKKYTDIRFEVSPEWENDMSQEEMAKTLRKAGIRKSKEGSSNTEIIYNWEERK</sequence>
<reference evidence="3" key="1">
    <citation type="submission" date="2017-05" db="EMBL/GenBank/DDBJ databases">
        <title>The Genome Sequence of EEnterococcus faecalis 9F2_4866.</title>
        <authorList>
            <consortium name="The Broad Institute Genomics Platform"/>
            <consortium name="The Broad Institute Genomic Center for Infectious Diseases"/>
            <person name="Earl A."/>
            <person name="Manson A."/>
            <person name="Schwartman J."/>
            <person name="Gilmore M."/>
            <person name="Abouelleil A."/>
            <person name="Cao P."/>
            <person name="Chapman S."/>
            <person name="Cusick C."/>
            <person name="Shea T."/>
            <person name="Young S."/>
            <person name="Neafsey D."/>
            <person name="Nusbaum C."/>
            <person name="Birren B."/>
        </authorList>
    </citation>
    <scope>NUCLEOTIDE SEQUENCE [LARGE SCALE GENOMIC DNA]</scope>
    <source>
        <strain evidence="3">7F3_DIV0205</strain>
    </source>
</reference>